<name>G6AGH1_9BACT</name>
<dbReference type="Gene3D" id="3.90.70.10">
    <property type="entry name" value="Cysteine proteinases"/>
    <property type="match status" value="1"/>
</dbReference>
<organism evidence="3 4">
    <name type="scientific">Prevotella histicola F0411</name>
    <dbReference type="NCBI Taxonomy" id="857291"/>
    <lineage>
        <taxon>Bacteria</taxon>
        <taxon>Pseudomonadati</taxon>
        <taxon>Bacteroidota</taxon>
        <taxon>Bacteroidia</taxon>
        <taxon>Bacteroidales</taxon>
        <taxon>Prevotellaceae</taxon>
        <taxon>Prevotella</taxon>
    </lineage>
</organism>
<evidence type="ECO:0000259" key="2">
    <source>
        <dbReference type="Pfam" id="PF13529"/>
    </source>
</evidence>
<reference evidence="3 4" key="1">
    <citation type="submission" date="2011-10" db="EMBL/GenBank/DDBJ databases">
        <title>The Genome Sequence of Prevotella histicola F0411.</title>
        <authorList>
            <consortium name="The Broad Institute Genome Sequencing Platform"/>
            <person name="Earl A."/>
            <person name="Ward D."/>
            <person name="Feldgarden M."/>
            <person name="Gevers D."/>
            <person name="Izard J."/>
            <person name="Ganesan A."/>
            <person name="Blanton J.M."/>
            <person name="Baranova O.V."/>
            <person name="Tanner A.C."/>
            <person name="Mathney J.M.J."/>
            <person name="Dewhirst F.E."/>
            <person name="Young S.K."/>
            <person name="Zeng Q."/>
            <person name="Gargeya S."/>
            <person name="Fitzgerald M."/>
            <person name="Haas B."/>
            <person name="Abouelleil A."/>
            <person name="Alvarado L."/>
            <person name="Arachchi H.M."/>
            <person name="Berlin A."/>
            <person name="Brown A."/>
            <person name="Chapman S.B."/>
            <person name="Chen Z."/>
            <person name="Dunbar C."/>
            <person name="Freedman E."/>
            <person name="Gearin G."/>
            <person name="Gellesch M."/>
            <person name="Goldberg J."/>
            <person name="Griggs A."/>
            <person name="Gujja S."/>
            <person name="Heiman D."/>
            <person name="Howarth C."/>
            <person name="Larson L."/>
            <person name="Lui A."/>
            <person name="MacDonald P.J.P."/>
            <person name="Montmayeur A."/>
            <person name="Murphy C."/>
            <person name="Neiman D."/>
            <person name="Pearson M."/>
            <person name="Priest M."/>
            <person name="Roberts A."/>
            <person name="Saif S."/>
            <person name="Shea T."/>
            <person name="Shenoy N."/>
            <person name="Sisk P."/>
            <person name="Stolte C."/>
            <person name="Sykes S."/>
            <person name="Wortman J."/>
            <person name="Nusbaum C."/>
            <person name="Birren B."/>
        </authorList>
    </citation>
    <scope>NUCLEOTIDE SEQUENCE [LARGE SCALE GENOMIC DNA]</scope>
    <source>
        <strain evidence="3 4">F0411</strain>
    </source>
</reference>
<dbReference type="EMBL" id="AFXP01000010">
    <property type="protein sequence ID" value="EHG16230.1"/>
    <property type="molecule type" value="Genomic_DNA"/>
</dbReference>
<dbReference type="InterPro" id="IPR038765">
    <property type="entry name" value="Papain-like_cys_pep_sf"/>
</dbReference>
<dbReference type="HOGENOM" id="CLU_1146392_0_0_10"/>
<sequence>MKELKVLNLSIPTLDSSECKTLMGGDGYAWEIDLPEVVVTPNNDSPDRSDHDYHDDPFDDGQNDYDYDYDNNHSGDQDIDKDGFNVNNMIKNAQPQLGNTCVFAAINAMLCGYGQVSNLGWMSIASNYASSNNIDLGSILNGSFDGVSSGDMPGLLGQYFNGVSSVDKDGLSKALNDGPVYGVMNPGDTNKDGIENDGHAVVITGYDKDHGTVYYWDPETGKIGNGAVGDYIQGWSVNGVKK</sequence>
<evidence type="ECO:0000256" key="1">
    <source>
        <dbReference type="SAM" id="MobiDB-lite"/>
    </source>
</evidence>
<gene>
    <name evidence="3" type="ORF">HMPREF9138_01392</name>
</gene>
<feature type="domain" description="Peptidase C39-like" evidence="2">
    <location>
        <begin position="94"/>
        <end position="218"/>
    </location>
</feature>
<dbReference type="PATRIC" id="fig|857291.3.peg.1394"/>
<evidence type="ECO:0000313" key="3">
    <source>
        <dbReference type="EMBL" id="EHG16230.1"/>
    </source>
</evidence>
<dbReference type="SUPFAM" id="SSF54001">
    <property type="entry name" value="Cysteine proteinases"/>
    <property type="match status" value="1"/>
</dbReference>
<dbReference type="AlphaFoldDB" id="G6AGH1"/>
<protein>
    <recommendedName>
        <fullName evidence="2">Peptidase C39-like domain-containing protein</fullName>
    </recommendedName>
</protein>
<accession>G6AGH1</accession>
<evidence type="ECO:0000313" key="4">
    <source>
        <dbReference type="Proteomes" id="UP000004597"/>
    </source>
</evidence>
<feature type="region of interest" description="Disordered" evidence="1">
    <location>
        <begin position="39"/>
        <end position="63"/>
    </location>
</feature>
<dbReference type="InterPro" id="IPR039564">
    <property type="entry name" value="Peptidase_C39-like"/>
</dbReference>
<dbReference type="RefSeq" id="WP_008823303.1">
    <property type="nucleotide sequence ID" value="NZ_JH376763.1"/>
</dbReference>
<dbReference type="Proteomes" id="UP000004597">
    <property type="component" value="Unassembled WGS sequence"/>
</dbReference>
<comment type="caution">
    <text evidence="3">The sequence shown here is derived from an EMBL/GenBank/DDBJ whole genome shotgun (WGS) entry which is preliminary data.</text>
</comment>
<feature type="compositionally biased region" description="Basic and acidic residues" evidence="1">
    <location>
        <begin position="45"/>
        <end position="56"/>
    </location>
</feature>
<proteinExistence type="predicted"/>
<dbReference type="Pfam" id="PF13529">
    <property type="entry name" value="Peptidase_C39_2"/>
    <property type="match status" value="1"/>
</dbReference>
<dbReference type="GeneID" id="66732275"/>
<keyword evidence="4" id="KW-1185">Reference proteome</keyword>
<dbReference type="STRING" id="857291.HMPREF9138_01392"/>